<keyword evidence="1 2" id="KW-0436">Ligase</keyword>
<keyword evidence="1" id="KW-0547">Nucleotide-binding</keyword>
<dbReference type="Gene3D" id="1.10.20.60">
    <property type="entry name" value="Glu-tRNAGln amidotransferase C subunit, N-terminal domain"/>
    <property type="match status" value="1"/>
</dbReference>
<dbReference type="Pfam" id="PF02686">
    <property type="entry name" value="GatC"/>
    <property type="match status" value="1"/>
</dbReference>
<sequence length="99" mass="11294">MAELDKETIHTLTRLCRIDCTEAEQEDILKDLKNILNYIEQLQEIDTEHVLPCNHVLEEMCNVMRDDEIGPVLARDVFLANSPSHIGGMIRVPPVIKQA</sequence>
<name>A0A0C1H5S3_9BACT</name>
<comment type="caution">
    <text evidence="2">The sequence shown here is derived from an EMBL/GenBank/DDBJ whole genome shotgun (WGS) entry which is preliminary data.</text>
</comment>
<dbReference type="GO" id="GO:0050566">
    <property type="term" value="F:asparaginyl-tRNA synthase (glutamine-hydrolyzing) activity"/>
    <property type="evidence" value="ECO:0007669"/>
    <property type="project" value="RHEA"/>
</dbReference>
<dbReference type="GO" id="GO:0050567">
    <property type="term" value="F:glutaminyl-tRNA synthase (glutamine-hydrolyzing) activity"/>
    <property type="evidence" value="ECO:0007669"/>
    <property type="project" value="UniProtKB-UniRule"/>
</dbReference>
<gene>
    <name evidence="1 2" type="primary">gatC</name>
    <name evidence="2" type="ORF">DB44_BZ00120</name>
</gene>
<dbReference type="GO" id="GO:0005524">
    <property type="term" value="F:ATP binding"/>
    <property type="evidence" value="ECO:0007669"/>
    <property type="project" value="UniProtKB-KW"/>
</dbReference>
<dbReference type="HAMAP" id="MF_00122">
    <property type="entry name" value="GatC"/>
    <property type="match status" value="1"/>
</dbReference>
<dbReference type="RefSeq" id="WP_039357415.1">
    <property type="nucleotide sequence ID" value="NZ_JSAN01000046.1"/>
</dbReference>
<dbReference type="PANTHER" id="PTHR15004:SF0">
    <property type="entry name" value="GLUTAMYL-TRNA(GLN) AMIDOTRANSFERASE SUBUNIT C, MITOCHONDRIAL"/>
    <property type="match status" value="1"/>
</dbReference>
<evidence type="ECO:0000313" key="3">
    <source>
        <dbReference type="Proteomes" id="UP000031465"/>
    </source>
</evidence>
<dbReference type="PATRIC" id="fig|362787.3.peg.742"/>
<evidence type="ECO:0000313" key="2">
    <source>
        <dbReference type="EMBL" id="KIC72834.1"/>
    </source>
</evidence>
<dbReference type="PANTHER" id="PTHR15004">
    <property type="entry name" value="GLUTAMYL-TRNA(GLN) AMIDOTRANSFERASE SUBUNIT C, MITOCHONDRIAL"/>
    <property type="match status" value="1"/>
</dbReference>
<comment type="catalytic activity">
    <reaction evidence="1">
        <text>L-aspartyl-tRNA(Asn) + L-glutamine + ATP + H2O = L-asparaginyl-tRNA(Asn) + L-glutamate + ADP + phosphate + 2 H(+)</text>
        <dbReference type="Rhea" id="RHEA:14513"/>
        <dbReference type="Rhea" id="RHEA-COMP:9674"/>
        <dbReference type="Rhea" id="RHEA-COMP:9677"/>
        <dbReference type="ChEBI" id="CHEBI:15377"/>
        <dbReference type="ChEBI" id="CHEBI:15378"/>
        <dbReference type="ChEBI" id="CHEBI:29985"/>
        <dbReference type="ChEBI" id="CHEBI:30616"/>
        <dbReference type="ChEBI" id="CHEBI:43474"/>
        <dbReference type="ChEBI" id="CHEBI:58359"/>
        <dbReference type="ChEBI" id="CHEBI:78515"/>
        <dbReference type="ChEBI" id="CHEBI:78516"/>
        <dbReference type="ChEBI" id="CHEBI:456216"/>
    </reaction>
</comment>
<protein>
    <recommendedName>
        <fullName evidence="1">Aspartyl/glutamyl-tRNA(Asn/Gln) amidotransferase subunit C</fullName>
        <shortName evidence="1">Asp/Glu-ADT subunit C</shortName>
        <ecNumber evidence="1">6.3.5.-</ecNumber>
    </recommendedName>
</protein>
<proteinExistence type="inferred from homology"/>
<dbReference type="GO" id="GO:0016740">
    <property type="term" value="F:transferase activity"/>
    <property type="evidence" value="ECO:0007669"/>
    <property type="project" value="UniProtKB-KW"/>
</dbReference>
<dbReference type="AlphaFoldDB" id="A0A0C1H5S3"/>
<dbReference type="NCBIfam" id="TIGR00135">
    <property type="entry name" value="gatC"/>
    <property type="match status" value="1"/>
</dbReference>
<dbReference type="SUPFAM" id="SSF141000">
    <property type="entry name" value="Glu-tRNAGln amidotransferase C subunit"/>
    <property type="match status" value="1"/>
</dbReference>
<dbReference type="EMBL" id="JSAN01000046">
    <property type="protein sequence ID" value="KIC72834.1"/>
    <property type="molecule type" value="Genomic_DNA"/>
</dbReference>
<dbReference type="InterPro" id="IPR036113">
    <property type="entry name" value="Asp/Glu-ADT_sf_sub_c"/>
</dbReference>
<keyword evidence="2" id="KW-0808">Transferase</keyword>
<organism evidence="2 3">
    <name type="scientific">Candidatus Protochlamydia amoebophila</name>
    <dbReference type="NCBI Taxonomy" id="362787"/>
    <lineage>
        <taxon>Bacteria</taxon>
        <taxon>Pseudomonadati</taxon>
        <taxon>Chlamydiota</taxon>
        <taxon>Chlamydiia</taxon>
        <taxon>Parachlamydiales</taxon>
        <taxon>Parachlamydiaceae</taxon>
        <taxon>Candidatus Protochlamydia</taxon>
    </lineage>
</organism>
<comment type="subunit">
    <text evidence="1">Heterotrimer of A, B and C subunits.</text>
</comment>
<dbReference type="GO" id="GO:0006450">
    <property type="term" value="P:regulation of translational fidelity"/>
    <property type="evidence" value="ECO:0007669"/>
    <property type="project" value="InterPro"/>
</dbReference>
<keyword evidence="1" id="KW-0067">ATP-binding</keyword>
<accession>A0A0C1H5S3</accession>
<keyword evidence="1" id="KW-0648">Protein biosynthesis</keyword>
<dbReference type="GO" id="GO:0006412">
    <property type="term" value="P:translation"/>
    <property type="evidence" value="ECO:0007669"/>
    <property type="project" value="UniProtKB-UniRule"/>
</dbReference>
<reference evidence="2 3" key="1">
    <citation type="journal article" date="2014" name="Mol. Biol. Evol.">
        <title>Massive expansion of Ubiquitination-related gene families within the Chlamydiae.</title>
        <authorList>
            <person name="Domman D."/>
            <person name="Collingro A."/>
            <person name="Lagkouvardos I."/>
            <person name="Gehre L."/>
            <person name="Weinmaier T."/>
            <person name="Rattei T."/>
            <person name="Subtil A."/>
            <person name="Horn M."/>
        </authorList>
    </citation>
    <scope>NUCLEOTIDE SEQUENCE [LARGE SCALE GENOMIC DNA]</scope>
    <source>
        <strain evidence="2 3">EI2</strain>
    </source>
</reference>
<comment type="function">
    <text evidence="1">Allows the formation of correctly charged Asn-tRNA(Asn) or Gln-tRNA(Gln) through the transamidation of misacylated Asp-tRNA(Asn) or Glu-tRNA(Gln) in organisms which lack either or both of asparaginyl-tRNA or glutaminyl-tRNA synthetases. The reaction takes place in the presence of glutamine and ATP through an activated phospho-Asp-tRNA(Asn) or phospho-Glu-tRNA(Gln).</text>
</comment>
<comment type="catalytic activity">
    <reaction evidence="1">
        <text>L-glutamyl-tRNA(Gln) + L-glutamine + ATP + H2O = L-glutaminyl-tRNA(Gln) + L-glutamate + ADP + phosphate + H(+)</text>
        <dbReference type="Rhea" id="RHEA:17521"/>
        <dbReference type="Rhea" id="RHEA-COMP:9681"/>
        <dbReference type="Rhea" id="RHEA-COMP:9684"/>
        <dbReference type="ChEBI" id="CHEBI:15377"/>
        <dbReference type="ChEBI" id="CHEBI:15378"/>
        <dbReference type="ChEBI" id="CHEBI:29985"/>
        <dbReference type="ChEBI" id="CHEBI:30616"/>
        <dbReference type="ChEBI" id="CHEBI:43474"/>
        <dbReference type="ChEBI" id="CHEBI:58359"/>
        <dbReference type="ChEBI" id="CHEBI:78520"/>
        <dbReference type="ChEBI" id="CHEBI:78521"/>
        <dbReference type="ChEBI" id="CHEBI:456216"/>
    </reaction>
</comment>
<dbReference type="Proteomes" id="UP000031465">
    <property type="component" value="Unassembled WGS sequence"/>
</dbReference>
<comment type="similarity">
    <text evidence="1">Belongs to the GatC family.</text>
</comment>
<dbReference type="GO" id="GO:0070681">
    <property type="term" value="P:glutaminyl-tRNAGln biosynthesis via transamidation"/>
    <property type="evidence" value="ECO:0007669"/>
    <property type="project" value="TreeGrafter"/>
</dbReference>
<dbReference type="InterPro" id="IPR003837">
    <property type="entry name" value="GatC"/>
</dbReference>
<evidence type="ECO:0000256" key="1">
    <source>
        <dbReference type="HAMAP-Rule" id="MF_00122"/>
    </source>
</evidence>
<dbReference type="EC" id="6.3.5.-" evidence="1"/>